<dbReference type="Proteomes" id="UP000199024">
    <property type="component" value="Unassembled WGS sequence"/>
</dbReference>
<organism evidence="6 7">
    <name type="scientific">Granulicella pectinivorans</name>
    <dbReference type="NCBI Taxonomy" id="474950"/>
    <lineage>
        <taxon>Bacteria</taxon>
        <taxon>Pseudomonadati</taxon>
        <taxon>Acidobacteriota</taxon>
        <taxon>Terriglobia</taxon>
        <taxon>Terriglobales</taxon>
        <taxon>Acidobacteriaceae</taxon>
        <taxon>Granulicella</taxon>
    </lineage>
</organism>
<evidence type="ECO:0000256" key="4">
    <source>
        <dbReference type="SAM" id="SignalP"/>
    </source>
</evidence>
<dbReference type="Pfam" id="PF25183">
    <property type="entry name" value="OMP_b-brl_4"/>
    <property type="match status" value="1"/>
</dbReference>
<proteinExistence type="predicted"/>
<reference evidence="6 7" key="1">
    <citation type="submission" date="2016-10" db="EMBL/GenBank/DDBJ databases">
        <authorList>
            <person name="de Groot N.N."/>
        </authorList>
    </citation>
    <scope>NUCLEOTIDE SEQUENCE [LARGE SCALE GENOMIC DNA]</scope>
    <source>
        <strain evidence="6 7">DSM 21001</strain>
    </source>
</reference>
<feature type="signal peptide" evidence="4">
    <location>
        <begin position="1"/>
        <end position="42"/>
    </location>
</feature>
<dbReference type="SUPFAM" id="SSF56935">
    <property type="entry name" value="Porins"/>
    <property type="match status" value="1"/>
</dbReference>
<comment type="subcellular location">
    <subcellularLocation>
        <location evidence="1">Cell outer membrane</location>
    </subcellularLocation>
</comment>
<dbReference type="GO" id="GO:0030246">
    <property type="term" value="F:carbohydrate binding"/>
    <property type="evidence" value="ECO:0007669"/>
    <property type="project" value="InterPro"/>
</dbReference>
<dbReference type="InterPro" id="IPR036942">
    <property type="entry name" value="Beta-barrel_TonB_sf"/>
</dbReference>
<dbReference type="InterPro" id="IPR013784">
    <property type="entry name" value="Carb-bd-like_fold"/>
</dbReference>
<dbReference type="SUPFAM" id="SSF49452">
    <property type="entry name" value="Starch-binding domain-like"/>
    <property type="match status" value="1"/>
</dbReference>
<evidence type="ECO:0000313" key="6">
    <source>
        <dbReference type="EMBL" id="SFS20977.1"/>
    </source>
</evidence>
<dbReference type="EMBL" id="FOZL01000002">
    <property type="protein sequence ID" value="SFS20977.1"/>
    <property type="molecule type" value="Genomic_DNA"/>
</dbReference>
<keyword evidence="7" id="KW-1185">Reference proteome</keyword>
<evidence type="ECO:0000256" key="3">
    <source>
        <dbReference type="ARBA" id="ARBA00023237"/>
    </source>
</evidence>
<feature type="domain" description="TonB-dependent transporter Oar-like beta-barrel" evidence="5">
    <location>
        <begin position="564"/>
        <end position="947"/>
    </location>
</feature>
<feature type="chain" id="PRO_5011578929" evidence="4">
    <location>
        <begin position="43"/>
        <end position="957"/>
    </location>
</feature>
<dbReference type="STRING" id="474950.SAMN05421771_3985"/>
<evidence type="ECO:0000256" key="1">
    <source>
        <dbReference type="ARBA" id="ARBA00004442"/>
    </source>
</evidence>
<protein>
    <submittedName>
        <fullName evidence="6">Outer membrane receptor proteins, mostly Fe transport</fullName>
    </submittedName>
</protein>
<keyword evidence="2" id="KW-0472">Membrane</keyword>
<name>A0A1I6MZB3_9BACT</name>
<evidence type="ECO:0000313" key="7">
    <source>
        <dbReference type="Proteomes" id="UP000199024"/>
    </source>
</evidence>
<keyword evidence="6" id="KW-0675">Receptor</keyword>
<dbReference type="Gene3D" id="2.40.170.20">
    <property type="entry name" value="TonB-dependent receptor, beta-barrel domain"/>
    <property type="match status" value="1"/>
</dbReference>
<accession>A0A1I6MZB3</accession>
<dbReference type="GO" id="GO:0009279">
    <property type="term" value="C:cell outer membrane"/>
    <property type="evidence" value="ECO:0007669"/>
    <property type="project" value="UniProtKB-SubCell"/>
</dbReference>
<evidence type="ECO:0000256" key="2">
    <source>
        <dbReference type="ARBA" id="ARBA00023136"/>
    </source>
</evidence>
<dbReference type="Gene3D" id="2.60.40.1120">
    <property type="entry name" value="Carboxypeptidase-like, regulatory domain"/>
    <property type="match status" value="1"/>
</dbReference>
<dbReference type="Pfam" id="PF13620">
    <property type="entry name" value="CarboxypepD_reg"/>
    <property type="match status" value="1"/>
</dbReference>
<evidence type="ECO:0000259" key="5">
    <source>
        <dbReference type="Pfam" id="PF25183"/>
    </source>
</evidence>
<keyword evidence="3" id="KW-0998">Cell outer membrane</keyword>
<gene>
    <name evidence="6" type="ORF">SAMN05421771_3985</name>
</gene>
<sequence length="957" mass="103111">METKFAVRARPPAFNSRYRFLRCRRASFSTFLLVLVFTHLLAAQQPPTIPRTDPGAMATLTGTVKDPAGYLIPHAQITLTAVPTATSGSSAAMVTTSDDAGVFRLAGLAVGSYSLLVQATGFALIQQNLVVTEPRGEGHAQRIDVTLPIPTAEMQVSVGDEGDDTAPEHNGSAIVLRPADLNILSDDPDTMKQQLEAIAGPSTDGAHFYIDGFEGTRLPPKSDIREIRINSNLYSAQYDTPGQARIEIFTKPGAGTLHGGLWGNYSNSILNAQDPIATQPAYSHSQLGGYLSGPLGKHLASNANFSRNMYSDSSFVKATVLDGLNVVALTQAIPNKRTQIYFDPRIDFQGPFHTAISLRYIVSHEAQAVGGVGGLVLASEAYRLDNTSQTMQMLATKSFGAKTVNELRFQYTRTRNNEFAASTAPTINVQGAFNGGGAPGGTTRDNQDTYELQDYFSHVFKKSFLRAGGRLRILRDASDATSGFNGAYTFATIGAYQLTLQGIAQGLTPAQIRASGGGASLFSLSVGTPKAKVSRVDGAVYVEDDWKVTPKFTASIGLRVESQTVISDHFDVAPRISLAYAVGPKGKPARFTLRAGSGIFYQRFSTGSQLRIARGNGVVQQQYQVENPDFYPLIPSPAALGASVPPAITQMDPNLRAPYSVFSGLGIDHPFGKVANLSVNYTNTHLVHAFEMRNINAPMPGSGVRPYGGTNAIYEYGSEGLSNQQSLRINSSYRKGPISFYTYYSLSFNDSNTNGGFPSNSYDQHVDYGRAANDIRHQMYAYLNADLPFKIHTSTNAVLRSGAPFNITVGQDLNGDTQYNDRPTYATDLTRASVVTTRWGVFDTQPIAGQKTIPINLGTAPASLQVDQRLSRSFNFGPKLPDAPKAAGAKTPAKPVPVRRRYSFDAYVYAVNVLNHANYTNPSGVLIPVQAGQRSTFGIPTADQGARALLFGGFFSF</sequence>
<keyword evidence="4" id="KW-0732">Signal</keyword>
<dbReference type="AlphaFoldDB" id="A0A1I6MZB3"/>
<dbReference type="InterPro" id="IPR057601">
    <property type="entry name" value="Oar-like_b-barrel"/>
</dbReference>